<dbReference type="InterPro" id="IPR012000">
    <property type="entry name" value="Thiamin_PyroP_enz_cen_dom"/>
</dbReference>
<dbReference type="GO" id="GO:0005948">
    <property type="term" value="C:acetolactate synthase complex"/>
    <property type="evidence" value="ECO:0007669"/>
    <property type="project" value="TreeGrafter"/>
</dbReference>
<dbReference type="InterPro" id="IPR029035">
    <property type="entry name" value="DHS-like_NAD/FAD-binding_dom"/>
</dbReference>
<dbReference type="Proteomes" id="UP000053902">
    <property type="component" value="Unassembled WGS sequence"/>
</dbReference>
<dbReference type="AlphaFoldDB" id="A0A078LS17"/>
<dbReference type="SUPFAM" id="SSF52467">
    <property type="entry name" value="DHS-like NAD/FAD-binding domain"/>
    <property type="match status" value="1"/>
</dbReference>
<dbReference type="PROSITE" id="PS00187">
    <property type="entry name" value="TPP_ENZYMES"/>
    <property type="match status" value="1"/>
</dbReference>
<dbReference type="Pfam" id="PF02775">
    <property type="entry name" value="TPP_enzyme_C"/>
    <property type="match status" value="1"/>
</dbReference>
<dbReference type="InterPro" id="IPR012001">
    <property type="entry name" value="Thiamin_PyroP_enz_TPP-bd_dom"/>
</dbReference>
<feature type="domain" description="Thiamine pyrophosphate enzyme central" evidence="5">
    <location>
        <begin position="191"/>
        <end position="324"/>
    </location>
</feature>
<dbReference type="InterPro" id="IPR045229">
    <property type="entry name" value="TPP_enz"/>
</dbReference>
<dbReference type="GO" id="GO:0009099">
    <property type="term" value="P:L-valine biosynthetic process"/>
    <property type="evidence" value="ECO:0007669"/>
    <property type="project" value="TreeGrafter"/>
</dbReference>
<name>A0A078LS17_9PSED</name>
<dbReference type="Pfam" id="PF00205">
    <property type="entry name" value="TPP_enzyme_M"/>
    <property type="match status" value="1"/>
</dbReference>
<evidence type="ECO:0000313" key="8">
    <source>
        <dbReference type="EMBL" id="CDZ94060.1"/>
    </source>
</evidence>
<dbReference type="eggNOG" id="COG0028">
    <property type="taxonomic scope" value="Bacteria"/>
</dbReference>
<dbReference type="GO" id="GO:0009097">
    <property type="term" value="P:isoleucine biosynthetic process"/>
    <property type="evidence" value="ECO:0007669"/>
    <property type="project" value="TreeGrafter"/>
</dbReference>
<dbReference type="GO" id="GO:0000287">
    <property type="term" value="F:magnesium ion binding"/>
    <property type="evidence" value="ECO:0007669"/>
    <property type="project" value="InterPro"/>
</dbReference>
<dbReference type="GO" id="GO:0030976">
    <property type="term" value="F:thiamine pyrophosphate binding"/>
    <property type="evidence" value="ECO:0007669"/>
    <property type="project" value="InterPro"/>
</dbReference>
<feature type="domain" description="Thiamine pyrophosphate enzyme N-terminal TPP-binding" evidence="7">
    <location>
        <begin position="5"/>
        <end position="120"/>
    </location>
</feature>
<sequence>MKKTGAALARFALEQLGVTHTFGIPGVHNTELYDELNASDSIQPVLVTHECGAAFMADAFSRTGNSIGTLVIVPAAGVTHAASGIGEAGLDGIPMLIISGGIHSESGRRYQLHDIDQHALLAPITKATFRILSHAEVIPTLYQAYRIATGGEPGPVFVELPYNIGNFLGEVPEMPAFVVEPPVPSHDSAQLREAARLLVEARQPGLFLGWGAVGAQAELIQLAELLGAPVCTTLQGLSAFPATHPLHVGMGFGEYAVPAAANAFAGCDCLLAVGTRFAEIPTGSFSMPVPDNLIHLDINPQVFDANYPTRVAVAGAAEQLIPALLVEVRALRSEAPASPLPARITADKAAYAKEWLQHDSRGRVNPALFCQALRAQLNDEAIVVADDGNHTFLLAELMPIHGPRGFISPSDFNAMGYCVPGMIGAKLANPDRQVVGVVGDGALRMTGLELVTASSLGLGMALFVFNDGELSQIAQAQEIPYNRKACTVLHPLNLAALAEATGAAFVSIENNDQCAEGINRAMALAGEGRPVLVDVRIDYSKRTRFTEGVVKATLKRFTPRDKVRVVSRALWRRVTG</sequence>
<evidence type="ECO:0000256" key="3">
    <source>
        <dbReference type="ARBA" id="ARBA00023052"/>
    </source>
</evidence>
<evidence type="ECO:0000256" key="1">
    <source>
        <dbReference type="ARBA" id="ARBA00001964"/>
    </source>
</evidence>
<accession>A0A078LS17</accession>
<dbReference type="RefSeq" id="WP_037023190.1">
    <property type="nucleotide sequence ID" value="NZ_CCSF01000001.1"/>
</dbReference>
<evidence type="ECO:0000256" key="4">
    <source>
        <dbReference type="RuleBase" id="RU362132"/>
    </source>
</evidence>
<dbReference type="CDD" id="cd00568">
    <property type="entry name" value="TPP_enzymes"/>
    <property type="match status" value="1"/>
</dbReference>
<comment type="similarity">
    <text evidence="2 4">Belongs to the TPP enzyme family.</text>
</comment>
<gene>
    <name evidence="8" type="ORF">BN1079_01371</name>
</gene>
<dbReference type="Gene3D" id="3.40.50.1220">
    <property type="entry name" value="TPP-binding domain"/>
    <property type="match status" value="1"/>
</dbReference>
<dbReference type="OrthoDB" id="9785953at2"/>
<evidence type="ECO:0000256" key="2">
    <source>
        <dbReference type="ARBA" id="ARBA00007812"/>
    </source>
</evidence>
<dbReference type="SUPFAM" id="SSF52518">
    <property type="entry name" value="Thiamin diphosphate-binding fold (THDP-binding)"/>
    <property type="match status" value="2"/>
</dbReference>
<dbReference type="Pfam" id="PF02776">
    <property type="entry name" value="TPP_enzyme_N"/>
    <property type="match status" value="1"/>
</dbReference>
<organism evidence="8 9">
    <name type="scientific">Pseudomonas saudiphocaensis</name>
    <dbReference type="NCBI Taxonomy" id="1499686"/>
    <lineage>
        <taxon>Bacteria</taxon>
        <taxon>Pseudomonadati</taxon>
        <taxon>Pseudomonadota</taxon>
        <taxon>Gammaproteobacteria</taxon>
        <taxon>Pseudomonadales</taxon>
        <taxon>Pseudomonadaceae</taxon>
        <taxon>Pseudomonas</taxon>
    </lineage>
</organism>
<keyword evidence="3 4" id="KW-0786">Thiamine pyrophosphate</keyword>
<evidence type="ECO:0000259" key="6">
    <source>
        <dbReference type="Pfam" id="PF02775"/>
    </source>
</evidence>
<evidence type="ECO:0000313" key="9">
    <source>
        <dbReference type="Proteomes" id="UP000053902"/>
    </source>
</evidence>
<proteinExistence type="inferred from homology"/>
<dbReference type="GO" id="GO:0003984">
    <property type="term" value="F:acetolactate synthase activity"/>
    <property type="evidence" value="ECO:0007669"/>
    <property type="project" value="TreeGrafter"/>
</dbReference>
<dbReference type="InterPro" id="IPR011766">
    <property type="entry name" value="TPP_enzyme_TPP-bd"/>
</dbReference>
<reference evidence="8 9" key="1">
    <citation type="submission" date="2014-07" db="EMBL/GenBank/DDBJ databases">
        <authorList>
            <person name="Urmite Genomes Urmite Genomes"/>
        </authorList>
    </citation>
    <scope>NUCLEOTIDE SEQUENCE [LARGE SCALE GENOMIC DNA]</scope>
    <source>
        <strain evidence="8 9">20_BN</strain>
    </source>
</reference>
<dbReference type="EMBL" id="CCSF01000001">
    <property type="protein sequence ID" value="CDZ94060.1"/>
    <property type="molecule type" value="Genomic_DNA"/>
</dbReference>
<evidence type="ECO:0000259" key="5">
    <source>
        <dbReference type="Pfam" id="PF00205"/>
    </source>
</evidence>
<dbReference type="InterPro" id="IPR000399">
    <property type="entry name" value="TPP-bd_CS"/>
</dbReference>
<dbReference type="PANTHER" id="PTHR18968:SF13">
    <property type="entry name" value="ACETOLACTATE SYNTHASE CATALYTIC SUBUNIT, MITOCHONDRIAL"/>
    <property type="match status" value="1"/>
</dbReference>
<evidence type="ECO:0000259" key="7">
    <source>
        <dbReference type="Pfam" id="PF02776"/>
    </source>
</evidence>
<comment type="cofactor">
    <cofactor evidence="1">
        <name>thiamine diphosphate</name>
        <dbReference type="ChEBI" id="CHEBI:58937"/>
    </cofactor>
</comment>
<dbReference type="InterPro" id="IPR029061">
    <property type="entry name" value="THDP-binding"/>
</dbReference>
<dbReference type="STRING" id="1499686.BN1079_01371"/>
<dbReference type="PANTHER" id="PTHR18968">
    <property type="entry name" value="THIAMINE PYROPHOSPHATE ENZYMES"/>
    <property type="match status" value="1"/>
</dbReference>
<dbReference type="GO" id="GO:0050660">
    <property type="term" value="F:flavin adenine dinucleotide binding"/>
    <property type="evidence" value="ECO:0007669"/>
    <property type="project" value="TreeGrafter"/>
</dbReference>
<dbReference type="HOGENOM" id="CLU_013748_1_3_6"/>
<dbReference type="Gene3D" id="3.40.50.970">
    <property type="match status" value="2"/>
</dbReference>
<keyword evidence="9" id="KW-1185">Reference proteome</keyword>
<dbReference type="CDD" id="cd07035">
    <property type="entry name" value="TPP_PYR_POX_like"/>
    <property type="match status" value="1"/>
</dbReference>
<feature type="domain" description="Thiamine pyrophosphate enzyme TPP-binding" evidence="6">
    <location>
        <begin position="388"/>
        <end position="535"/>
    </location>
</feature>
<protein>
    <submittedName>
        <fullName evidence="8">Acetolactate synthase 3 catalytic subunit</fullName>
    </submittedName>
</protein>